<evidence type="ECO:0000256" key="9">
    <source>
        <dbReference type="ARBA" id="ARBA00023212"/>
    </source>
</evidence>
<dbReference type="PANTHER" id="PTHR46256:SF3">
    <property type="entry name" value="MYOSIN MOTOR DOMAIN-CONTAINING PROTEIN"/>
    <property type="match status" value="1"/>
</dbReference>
<dbReference type="GO" id="GO:0016459">
    <property type="term" value="C:myosin complex"/>
    <property type="evidence" value="ECO:0007669"/>
    <property type="project" value="UniProtKB-KW"/>
</dbReference>
<dbReference type="Gene3D" id="1.20.120.720">
    <property type="entry name" value="Myosin VI head, motor domain, U50 subdomain"/>
    <property type="match status" value="1"/>
</dbReference>
<comment type="subcellular location">
    <subcellularLocation>
        <location evidence="2">Cell projection</location>
    </subcellularLocation>
    <subcellularLocation>
        <location evidence="1">Cytoplasm</location>
        <location evidence="1">Cytoskeleton</location>
    </subcellularLocation>
</comment>
<dbReference type="Pfam" id="PF00063">
    <property type="entry name" value="Myosin_head"/>
    <property type="match status" value="2"/>
</dbReference>
<evidence type="ECO:0000256" key="1">
    <source>
        <dbReference type="ARBA" id="ARBA00004245"/>
    </source>
</evidence>
<evidence type="ECO:0000256" key="3">
    <source>
        <dbReference type="ARBA" id="ARBA00022490"/>
    </source>
</evidence>
<organism evidence="13 14">
    <name type="scientific">Octopus vulgaris</name>
    <name type="common">Common octopus</name>
    <dbReference type="NCBI Taxonomy" id="6645"/>
    <lineage>
        <taxon>Eukaryota</taxon>
        <taxon>Metazoa</taxon>
        <taxon>Spiralia</taxon>
        <taxon>Lophotrochozoa</taxon>
        <taxon>Mollusca</taxon>
        <taxon>Cephalopoda</taxon>
        <taxon>Coleoidea</taxon>
        <taxon>Octopodiformes</taxon>
        <taxon>Octopoda</taxon>
        <taxon>Incirrata</taxon>
        <taxon>Octopodidae</taxon>
        <taxon>Octopus</taxon>
    </lineage>
</organism>
<keyword evidence="4" id="KW-0677">Repeat</keyword>
<name>A0AA36BGF3_OCTVU</name>
<keyword evidence="8 11" id="KW-0505">Motor protein</keyword>
<dbReference type="GO" id="GO:0003779">
    <property type="term" value="F:actin binding"/>
    <property type="evidence" value="ECO:0007669"/>
    <property type="project" value="UniProtKB-KW"/>
</dbReference>
<keyword evidence="3" id="KW-0963">Cytoplasm</keyword>
<comment type="caution">
    <text evidence="11">Lacks conserved residue(s) required for the propagation of feature annotation.</text>
</comment>
<dbReference type="PROSITE" id="PS51456">
    <property type="entry name" value="MYOSIN_MOTOR"/>
    <property type="match status" value="2"/>
</dbReference>
<comment type="similarity">
    <text evidence="11">Belongs to the TRAFAC class myosin-kinesin ATPase superfamily. Myosin family.</text>
</comment>
<evidence type="ECO:0000256" key="10">
    <source>
        <dbReference type="ARBA" id="ARBA00023273"/>
    </source>
</evidence>
<dbReference type="InterPro" id="IPR052409">
    <property type="entry name" value="Myosin-III_kinase_activity"/>
</dbReference>
<dbReference type="Gene3D" id="1.20.58.530">
    <property type="match status" value="1"/>
</dbReference>
<evidence type="ECO:0000256" key="11">
    <source>
        <dbReference type="PROSITE-ProRule" id="PRU00782"/>
    </source>
</evidence>
<dbReference type="PANTHER" id="PTHR46256">
    <property type="entry name" value="AGAP011099-PA"/>
    <property type="match status" value="1"/>
</dbReference>
<keyword evidence="11" id="KW-0009">Actin-binding</keyword>
<dbReference type="GO" id="GO:0030832">
    <property type="term" value="P:regulation of actin filament length"/>
    <property type="evidence" value="ECO:0007669"/>
    <property type="project" value="TreeGrafter"/>
</dbReference>
<feature type="domain" description="Myosin motor" evidence="12">
    <location>
        <begin position="577"/>
        <end position="667"/>
    </location>
</feature>
<reference evidence="13" key="1">
    <citation type="submission" date="2023-08" db="EMBL/GenBank/DDBJ databases">
        <authorList>
            <person name="Alioto T."/>
            <person name="Alioto T."/>
            <person name="Gomez Garrido J."/>
        </authorList>
    </citation>
    <scope>NUCLEOTIDE SEQUENCE</scope>
</reference>
<dbReference type="GO" id="GO:0004674">
    <property type="term" value="F:protein serine/threonine kinase activity"/>
    <property type="evidence" value="ECO:0007669"/>
    <property type="project" value="TreeGrafter"/>
</dbReference>
<evidence type="ECO:0000313" key="13">
    <source>
        <dbReference type="EMBL" id="CAI9733599.1"/>
    </source>
</evidence>
<dbReference type="EMBL" id="OX597828">
    <property type="protein sequence ID" value="CAI9733599.1"/>
    <property type="molecule type" value="Genomic_DNA"/>
</dbReference>
<evidence type="ECO:0000256" key="6">
    <source>
        <dbReference type="ARBA" id="ARBA00022840"/>
    </source>
</evidence>
<evidence type="ECO:0000256" key="7">
    <source>
        <dbReference type="ARBA" id="ARBA00023123"/>
    </source>
</evidence>
<dbReference type="SUPFAM" id="SSF52540">
    <property type="entry name" value="P-loop containing nucleoside triphosphate hydrolases"/>
    <property type="match status" value="1"/>
</dbReference>
<keyword evidence="9" id="KW-0206">Cytoskeleton</keyword>
<dbReference type="GO" id="GO:0005524">
    <property type="term" value="F:ATP binding"/>
    <property type="evidence" value="ECO:0007669"/>
    <property type="project" value="UniProtKB-UniRule"/>
</dbReference>
<keyword evidence="14" id="KW-1185">Reference proteome</keyword>
<accession>A0AA36BGF3</accession>
<dbReference type="Gene3D" id="3.40.850.10">
    <property type="entry name" value="Kinesin motor domain"/>
    <property type="match status" value="2"/>
</dbReference>
<evidence type="ECO:0000313" key="14">
    <source>
        <dbReference type="Proteomes" id="UP001162480"/>
    </source>
</evidence>
<gene>
    <name evidence="13" type="ORF">OCTVUL_1B011695</name>
</gene>
<protein>
    <submittedName>
        <fullName evidence="13">Myosin-IIIb-like</fullName>
    </submittedName>
</protein>
<evidence type="ECO:0000256" key="8">
    <source>
        <dbReference type="ARBA" id="ARBA00023175"/>
    </source>
</evidence>
<dbReference type="SMART" id="SM00242">
    <property type="entry name" value="MYSc"/>
    <property type="match status" value="1"/>
</dbReference>
<keyword evidence="5 11" id="KW-0547">Nucleotide-binding</keyword>
<proteinExistence type="inferred from homology"/>
<feature type="domain" description="Myosin motor" evidence="12">
    <location>
        <begin position="67"/>
        <end position="523"/>
    </location>
</feature>
<dbReference type="PRINTS" id="PR00193">
    <property type="entry name" value="MYOSINHEAVY"/>
</dbReference>
<keyword evidence="6 11" id="KW-0067">ATP-binding</keyword>
<dbReference type="Gene3D" id="1.10.10.820">
    <property type="match status" value="1"/>
</dbReference>
<evidence type="ECO:0000259" key="12">
    <source>
        <dbReference type="PROSITE" id="PS51456"/>
    </source>
</evidence>
<dbReference type="AlphaFoldDB" id="A0AA36BGF3"/>
<keyword evidence="7 11" id="KW-0518">Myosin</keyword>
<dbReference type="Proteomes" id="UP001162480">
    <property type="component" value="Chromosome 15"/>
</dbReference>
<feature type="binding site" evidence="11">
    <location>
        <begin position="161"/>
        <end position="168"/>
    </location>
    <ligand>
        <name>ATP</name>
        <dbReference type="ChEBI" id="CHEBI:30616"/>
    </ligand>
</feature>
<evidence type="ECO:0000256" key="5">
    <source>
        <dbReference type="ARBA" id="ARBA00022741"/>
    </source>
</evidence>
<keyword evidence="10" id="KW-0966">Cell projection</keyword>
<dbReference type="InterPro" id="IPR027417">
    <property type="entry name" value="P-loop_NTPase"/>
</dbReference>
<dbReference type="GO" id="GO:0042995">
    <property type="term" value="C:cell projection"/>
    <property type="evidence" value="ECO:0007669"/>
    <property type="project" value="UniProtKB-SubCell"/>
</dbReference>
<dbReference type="GO" id="GO:0000146">
    <property type="term" value="F:microfilament motor activity"/>
    <property type="evidence" value="ECO:0007669"/>
    <property type="project" value="TreeGrafter"/>
</dbReference>
<evidence type="ECO:0000256" key="2">
    <source>
        <dbReference type="ARBA" id="ARBA00004316"/>
    </source>
</evidence>
<dbReference type="InterPro" id="IPR036961">
    <property type="entry name" value="Kinesin_motor_dom_sf"/>
</dbReference>
<evidence type="ECO:0000256" key="4">
    <source>
        <dbReference type="ARBA" id="ARBA00022737"/>
    </source>
</evidence>
<dbReference type="InterPro" id="IPR001609">
    <property type="entry name" value="Myosin_head_motor_dom-like"/>
</dbReference>
<sequence length="667" mass="76834">MAAKTVYNAFLRKGCPDGHTIAITGPNCCHGNDCEMIRFTNERYNCVHLVRFVETVSGQQMAGMMTTSIEDLSQLPVLEENIILKHLHDRYLLQKYYTYIADVLVSVNPFQPLDCYTNEIHESYKNLQIRSSLEPHIFWLADNAYQKMRETGRVQCILVSGLSGSGKTESTKHMIRHISKQSTSSSQQQLANKITEVNPLLEAFGNAKTIMNDNSSRFGKYLEMKFTQEGNLIGAQIQDFLLEKTRVIQQSCREKNFHIFYYMFAGMTNNELSDYFLKSPEDFRILHNENKKQPIYGGIEDFEHNKFMFHKQLTLLKVVGFTDWEISIIFTLLASVLHITNISFSKVEDTDSVTIADRMSLHHVCKLMSLQEDNFEEALLTNASFTRDEKVIKNKTLFEATDGRDALAKVLYARLFGWIVRQVNVRLGALIQYKDKDLSAVAILDMSGFENAKVNSFEQLCINVANEQLQSYFNDHVFVFEQQQYKKERIPWNNITFQNNDDMLDMFLAYFYTSALPISVSRLFNGIELTSSCVLALLGPERKAKTTLSTSFIPQREIREKKPVKETKQQLDNILGCIKPNEEKTPNKFETDHVLDQLRTSGLMEIARIRQLGFPVRIGFQEFIDNHTVDDNDNYDAFFAFDVAIVVIVMLPLWRHNSRGMPHAHLF</sequence>